<dbReference type="RefSeq" id="WP_368453054.1">
    <property type="nucleotide sequence ID" value="NZ_JBFQXQ010000001.1"/>
</dbReference>
<keyword evidence="2" id="KW-1185">Reference proteome</keyword>
<organism evidence="1 2">
    <name type="scientific">Serratia quinivorans</name>
    <dbReference type="NCBI Taxonomy" id="137545"/>
    <lineage>
        <taxon>Bacteria</taxon>
        <taxon>Pseudomonadati</taxon>
        <taxon>Pseudomonadota</taxon>
        <taxon>Gammaproteobacteria</taxon>
        <taxon>Enterobacterales</taxon>
        <taxon>Yersiniaceae</taxon>
        <taxon>Serratia</taxon>
    </lineage>
</organism>
<evidence type="ECO:0000313" key="1">
    <source>
        <dbReference type="EMBL" id="MEX3170763.1"/>
    </source>
</evidence>
<name>A0ABV3UBY7_9GAMM</name>
<evidence type="ECO:0000313" key="2">
    <source>
        <dbReference type="Proteomes" id="UP001558101"/>
    </source>
</evidence>
<protein>
    <submittedName>
        <fullName evidence="1">Uncharacterized protein</fullName>
    </submittedName>
</protein>
<comment type="caution">
    <text evidence="1">The sequence shown here is derived from an EMBL/GenBank/DDBJ whole genome shotgun (WGS) entry which is preliminary data.</text>
</comment>
<dbReference type="Proteomes" id="UP001558101">
    <property type="component" value="Unassembled WGS sequence"/>
</dbReference>
<proteinExistence type="predicted"/>
<gene>
    <name evidence="1" type="ORF">AB4M04_01525</name>
</gene>
<accession>A0ABV3UBY7</accession>
<dbReference type="EMBL" id="JBFQXQ010000001">
    <property type="protein sequence ID" value="MEX3170763.1"/>
    <property type="molecule type" value="Genomic_DNA"/>
</dbReference>
<sequence>MAKRKSNIIESECSCGEPISIEINCTQRIGRTDGKRPFYPDESVAETLAGTNLDPKNYPENGVTTYRCRKCGECVDETVPGAEFYRAEAQEKAL</sequence>
<reference evidence="1 2" key="1">
    <citation type="submission" date="2024-07" db="EMBL/GenBank/DDBJ databases">
        <title>Genomes of novel Serratia strains from suburban soil.</title>
        <authorList>
            <person name="Markert E.X."/>
            <person name="Severe K."/>
            <person name="Severe L."/>
            <person name="Twing K.I."/>
            <person name="Ward L.M."/>
        </authorList>
    </citation>
    <scope>NUCLEOTIDE SEQUENCE [LARGE SCALE GENOMIC DNA]</scope>
    <source>
        <strain evidence="1 2">3C-UT</strain>
    </source>
</reference>